<dbReference type="Gene3D" id="1.10.3300.10">
    <property type="entry name" value="Jann2411-like domain"/>
    <property type="match status" value="1"/>
</dbReference>
<evidence type="ECO:0000313" key="3">
    <source>
        <dbReference type="Proteomes" id="UP000035034"/>
    </source>
</evidence>
<comment type="caution">
    <text evidence="2">The sequence shown here is derived from an EMBL/GenBank/DDBJ whole genome shotgun (WGS) entry which is preliminary data.</text>
</comment>
<dbReference type="Pfam" id="PF11706">
    <property type="entry name" value="zf-CGNR"/>
    <property type="match status" value="1"/>
</dbReference>
<gene>
    <name evidence="2" type="ORF">GOEFS_091_00160</name>
</gene>
<name>H0R373_9ACTN</name>
<dbReference type="PANTHER" id="PTHR35525:SF3">
    <property type="entry name" value="BLL6575 PROTEIN"/>
    <property type="match status" value="1"/>
</dbReference>
<proteinExistence type="predicted"/>
<dbReference type="RefSeq" id="WP_007318859.1">
    <property type="nucleotide sequence ID" value="NZ_BAEH01000091.1"/>
</dbReference>
<dbReference type="SUPFAM" id="SSF160904">
    <property type="entry name" value="Jann2411-like"/>
    <property type="match status" value="1"/>
</dbReference>
<keyword evidence="3" id="KW-1185">Reference proteome</keyword>
<dbReference type="STRING" id="1077974.GOEFS_091_00160"/>
<evidence type="ECO:0000313" key="2">
    <source>
        <dbReference type="EMBL" id="GAB19524.1"/>
    </source>
</evidence>
<dbReference type="PANTHER" id="PTHR35525">
    <property type="entry name" value="BLL6575 PROTEIN"/>
    <property type="match status" value="1"/>
</dbReference>
<feature type="domain" description="Zinc finger CGNR" evidence="1">
    <location>
        <begin position="134"/>
        <end position="176"/>
    </location>
</feature>
<dbReference type="OrthoDB" id="3531194at2"/>
<dbReference type="Proteomes" id="UP000035034">
    <property type="component" value="Unassembled WGS sequence"/>
</dbReference>
<dbReference type="InterPro" id="IPR023286">
    <property type="entry name" value="ABATE_dom_sf"/>
</dbReference>
<accession>H0R373</accession>
<dbReference type="InterPro" id="IPR021005">
    <property type="entry name" value="Znf_CGNR"/>
</dbReference>
<dbReference type="eggNOG" id="COG5516">
    <property type="taxonomic scope" value="Bacteria"/>
</dbReference>
<organism evidence="2 3">
    <name type="scientific">Gordonia effusa NBRC 100432</name>
    <dbReference type="NCBI Taxonomy" id="1077974"/>
    <lineage>
        <taxon>Bacteria</taxon>
        <taxon>Bacillati</taxon>
        <taxon>Actinomycetota</taxon>
        <taxon>Actinomycetes</taxon>
        <taxon>Mycobacteriales</taxon>
        <taxon>Gordoniaceae</taxon>
        <taxon>Gordonia</taxon>
    </lineage>
</organism>
<protein>
    <recommendedName>
        <fullName evidence="1">Zinc finger CGNR domain-containing protein</fullName>
    </recommendedName>
</protein>
<evidence type="ECO:0000259" key="1">
    <source>
        <dbReference type="Pfam" id="PF11706"/>
    </source>
</evidence>
<dbReference type="EMBL" id="BAEH01000091">
    <property type="protein sequence ID" value="GAB19524.1"/>
    <property type="molecule type" value="Genomic_DNA"/>
</dbReference>
<dbReference type="InterPro" id="IPR010852">
    <property type="entry name" value="ABATE"/>
</dbReference>
<dbReference type="Pfam" id="PF07336">
    <property type="entry name" value="ABATE"/>
    <property type="match status" value="1"/>
</dbReference>
<sequence length="184" mass="20196">MFNADDTVSSLESAVALVNGRATDADPLASVDALAEHYVRYGYTGRHDRTEDELGAIRAVRPRLRQLLTSNRDDAALVVNEMLVQVGAVPQLVRHGSVDWHMHAVSSDAPLVDRIIGETALAMMDLIRAQEVSRLGVCAADDCDDIVLDFSRNRSKRFCSTRCTNRVAVAAFRARQTQARADEA</sequence>
<dbReference type="AlphaFoldDB" id="H0R373"/>
<reference evidence="2 3" key="1">
    <citation type="submission" date="2011-12" db="EMBL/GenBank/DDBJ databases">
        <title>Whole genome shotgun sequence of Gordonia effusa NBRC 100432.</title>
        <authorList>
            <person name="Yoshida I."/>
            <person name="Takarada H."/>
            <person name="Hosoyama A."/>
            <person name="Tsuchikane K."/>
            <person name="Katsumata H."/>
            <person name="Yamazaki S."/>
            <person name="Fujita N."/>
        </authorList>
    </citation>
    <scope>NUCLEOTIDE SEQUENCE [LARGE SCALE GENOMIC DNA]</scope>
    <source>
        <strain evidence="2 3">NBRC 100432</strain>
    </source>
</reference>